<feature type="transmembrane region" description="Helical" evidence="6">
    <location>
        <begin position="382"/>
        <end position="404"/>
    </location>
</feature>
<evidence type="ECO:0000256" key="5">
    <source>
        <dbReference type="ARBA" id="ARBA00023136"/>
    </source>
</evidence>
<dbReference type="GO" id="GO:0005886">
    <property type="term" value="C:plasma membrane"/>
    <property type="evidence" value="ECO:0007669"/>
    <property type="project" value="UniProtKB-SubCell"/>
</dbReference>
<evidence type="ECO:0000256" key="1">
    <source>
        <dbReference type="ARBA" id="ARBA00004651"/>
    </source>
</evidence>
<feature type="domain" description="ABC3 transporter permease C-terminal" evidence="7">
    <location>
        <begin position="289"/>
        <end position="404"/>
    </location>
</feature>
<comment type="subcellular location">
    <subcellularLocation>
        <location evidence="1">Cell membrane</location>
        <topology evidence="1">Multi-pass membrane protein</topology>
    </subcellularLocation>
</comment>
<name>A0AA48HLF5_9ALTE</name>
<evidence type="ECO:0000256" key="4">
    <source>
        <dbReference type="ARBA" id="ARBA00022989"/>
    </source>
</evidence>
<dbReference type="PANTHER" id="PTHR43738:SF2">
    <property type="entry name" value="ABC TRANSPORTER PERMEASE"/>
    <property type="match status" value="1"/>
</dbReference>
<keyword evidence="10" id="KW-1185">Reference proteome</keyword>
<evidence type="ECO:0000256" key="3">
    <source>
        <dbReference type="ARBA" id="ARBA00022692"/>
    </source>
</evidence>
<dbReference type="RefSeq" id="WP_338294680.1">
    <property type="nucleotide sequence ID" value="NZ_AP027272.1"/>
</dbReference>
<dbReference type="InterPro" id="IPR025857">
    <property type="entry name" value="MacB_PCD"/>
</dbReference>
<evidence type="ECO:0000259" key="7">
    <source>
        <dbReference type="Pfam" id="PF02687"/>
    </source>
</evidence>
<evidence type="ECO:0000313" key="10">
    <source>
        <dbReference type="Proteomes" id="UP001333710"/>
    </source>
</evidence>
<protein>
    <submittedName>
        <fullName evidence="9">Permease</fullName>
    </submittedName>
</protein>
<feature type="domain" description="MacB-like periplasmic core" evidence="8">
    <location>
        <begin position="19"/>
        <end position="232"/>
    </location>
</feature>
<evidence type="ECO:0000313" key="9">
    <source>
        <dbReference type="EMBL" id="BDX08616.1"/>
    </source>
</evidence>
<reference evidence="9" key="1">
    <citation type="submission" date="2023-01" db="EMBL/GenBank/DDBJ databases">
        <title>Complete genome sequence of Planctobacterium marinum strain Dej080120_11.</title>
        <authorList>
            <person name="Ueki S."/>
            <person name="Maruyama F."/>
        </authorList>
    </citation>
    <scope>NUCLEOTIDE SEQUENCE</scope>
    <source>
        <strain evidence="9">Dej080120_11</strain>
    </source>
</reference>
<dbReference type="AlphaFoldDB" id="A0AA48HLF5"/>
<dbReference type="KEGG" id="pmaw:MACH26_41370"/>
<dbReference type="Pfam" id="PF02687">
    <property type="entry name" value="FtsX"/>
    <property type="match status" value="1"/>
</dbReference>
<sequence length="414" mass="44911">MIFSIAASSLKSRKSSVILTLLSLLVSISLLLSVEHIRKEAKDSFGRTVSGVDLIVGARTGQLNLLLYSVFRIGNATNNIDWATYERIHKDKQVKWAIPISLGDSHRGYRVMGTSTDYFSHFRYGNKQALELRAGEPNIGLTKTVLGAEVAQKLGYKVGDKITIAHGVGSVSFSNHDEAPFVVTGILKATGTPVDQTVHVSLESLELVHFSAPKIAAILAAPDSPAAIEQLQPKSITAFLLGLNSKFATFGVQRSINNYRVEPLLAILPGVALSELWQMLGTVENLLRFISLLILISSLFGLTTMLLASMRERHKEIAVLRAIGAGPELLFLLIQTEAVLISLCATLMALVLVWLALHFSSAWLSEHYGLFISSNVWNSDSLLIAGIVIVATFVVACIPAIGAYRRGLHSGLNQ</sequence>
<keyword evidence="5 6" id="KW-0472">Membrane</keyword>
<keyword evidence="3 6" id="KW-0812">Transmembrane</keyword>
<keyword evidence="4 6" id="KW-1133">Transmembrane helix</keyword>
<organism evidence="9 10">
    <name type="scientific">Planctobacterium marinum</name>
    <dbReference type="NCBI Taxonomy" id="1631968"/>
    <lineage>
        <taxon>Bacteria</taxon>
        <taxon>Pseudomonadati</taxon>
        <taxon>Pseudomonadota</taxon>
        <taxon>Gammaproteobacteria</taxon>
        <taxon>Alteromonadales</taxon>
        <taxon>Alteromonadaceae</taxon>
        <taxon>Planctobacterium</taxon>
    </lineage>
</organism>
<feature type="transmembrane region" description="Helical" evidence="6">
    <location>
        <begin position="329"/>
        <end position="357"/>
    </location>
</feature>
<gene>
    <name evidence="9" type="ORF">MACH26_41370</name>
</gene>
<evidence type="ECO:0000256" key="2">
    <source>
        <dbReference type="ARBA" id="ARBA00022475"/>
    </source>
</evidence>
<dbReference type="Pfam" id="PF12704">
    <property type="entry name" value="MacB_PCD"/>
    <property type="match status" value="1"/>
</dbReference>
<keyword evidence="2" id="KW-1003">Cell membrane</keyword>
<evidence type="ECO:0000259" key="8">
    <source>
        <dbReference type="Pfam" id="PF12704"/>
    </source>
</evidence>
<dbReference type="Proteomes" id="UP001333710">
    <property type="component" value="Chromosome"/>
</dbReference>
<dbReference type="InterPro" id="IPR051125">
    <property type="entry name" value="ABC-4/HrtB_transporter"/>
</dbReference>
<dbReference type="EMBL" id="AP027272">
    <property type="protein sequence ID" value="BDX08616.1"/>
    <property type="molecule type" value="Genomic_DNA"/>
</dbReference>
<accession>A0AA48HLF5</accession>
<feature type="transmembrane region" description="Helical" evidence="6">
    <location>
        <begin position="286"/>
        <end position="308"/>
    </location>
</feature>
<dbReference type="PANTHER" id="PTHR43738">
    <property type="entry name" value="ABC TRANSPORTER, MEMBRANE PROTEIN"/>
    <property type="match status" value="1"/>
</dbReference>
<proteinExistence type="predicted"/>
<dbReference type="InterPro" id="IPR003838">
    <property type="entry name" value="ABC3_permease_C"/>
</dbReference>
<evidence type="ECO:0000256" key="6">
    <source>
        <dbReference type="SAM" id="Phobius"/>
    </source>
</evidence>